<sequence>MKVGSANTGVLREEAHSSWEPERRTSFGIRTARFRWTNSSRTARACDKAADQPFERDDLVDPRLLERFGDCPPSTPLGLDWLSVRAIQIGVRLLTTWPYGREESLDLSIVDVLREEPHSSWEPVTRTARLRRTNPSCADASARRAACKSLVYSHMTVRSAIQSKPPLEDVASGREEVSVSTHPLPTDRGSRPCRVGQYRNLRKDLDGLKTWIVLRATPIPQAEQVSAFVLAATCQQRSPDPDLLTLTINHHAGVIDKGKGHRSRYTAAGLQRSVRRAGRPTFISSTRSSQIGPCRPAPGRDRGG</sequence>
<accession>A0A8K0JP14</accession>
<name>A0A8K0JP14_9TREE</name>
<dbReference type="EMBL" id="JABELV010000031">
    <property type="protein sequence ID" value="KAG7562492.1"/>
    <property type="molecule type" value="Genomic_DNA"/>
</dbReference>
<dbReference type="Proteomes" id="UP000812966">
    <property type="component" value="Unassembled WGS sequence"/>
</dbReference>
<feature type="region of interest" description="Disordered" evidence="1">
    <location>
        <begin position="271"/>
        <end position="304"/>
    </location>
</feature>
<feature type="compositionally biased region" description="Polar residues" evidence="1">
    <location>
        <begin position="282"/>
        <end position="291"/>
    </location>
</feature>
<evidence type="ECO:0000256" key="1">
    <source>
        <dbReference type="SAM" id="MobiDB-lite"/>
    </source>
</evidence>
<protein>
    <submittedName>
        <fullName evidence="2">Uncharacterized protein</fullName>
    </submittedName>
</protein>
<proteinExistence type="predicted"/>
<organism evidence="2 3">
    <name type="scientific">Filobasidium floriforme</name>
    <dbReference type="NCBI Taxonomy" id="5210"/>
    <lineage>
        <taxon>Eukaryota</taxon>
        <taxon>Fungi</taxon>
        <taxon>Dikarya</taxon>
        <taxon>Basidiomycota</taxon>
        <taxon>Agaricomycotina</taxon>
        <taxon>Tremellomycetes</taxon>
        <taxon>Filobasidiales</taxon>
        <taxon>Filobasidiaceae</taxon>
        <taxon>Filobasidium</taxon>
    </lineage>
</organism>
<reference evidence="2" key="1">
    <citation type="submission" date="2020-04" db="EMBL/GenBank/DDBJ databases">
        <title>Analysis of mating type loci in Filobasidium floriforme.</title>
        <authorList>
            <person name="Nowrousian M."/>
        </authorList>
    </citation>
    <scope>NUCLEOTIDE SEQUENCE</scope>
    <source>
        <strain evidence="2">CBS 6242</strain>
    </source>
</reference>
<keyword evidence="3" id="KW-1185">Reference proteome</keyword>
<comment type="caution">
    <text evidence="2">The sequence shown here is derived from an EMBL/GenBank/DDBJ whole genome shotgun (WGS) entry which is preliminary data.</text>
</comment>
<dbReference type="AlphaFoldDB" id="A0A8K0JP14"/>
<evidence type="ECO:0000313" key="3">
    <source>
        <dbReference type="Proteomes" id="UP000812966"/>
    </source>
</evidence>
<gene>
    <name evidence="2" type="ORF">FFLO_02071</name>
</gene>
<evidence type="ECO:0000313" key="2">
    <source>
        <dbReference type="EMBL" id="KAG7562492.1"/>
    </source>
</evidence>